<gene>
    <name evidence="2" type="ORF">Bcop_1691</name>
</gene>
<dbReference type="OrthoDB" id="195113at2"/>
<protein>
    <submittedName>
        <fullName evidence="2">Bifunctional deaminase-reductase domain protein</fullName>
    </submittedName>
</protein>
<organism evidence="2 3">
    <name type="scientific">Bacteroides coprosuis DSM 18011</name>
    <dbReference type="NCBI Taxonomy" id="679937"/>
    <lineage>
        <taxon>Bacteria</taxon>
        <taxon>Pseudomonadati</taxon>
        <taxon>Bacteroidota</taxon>
        <taxon>Bacteroidia</taxon>
        <taxon>Bacteroidales</taxon>
        <taxon>Bacteroidaceae</taxon>
        <taxon>Bacteroides</taxon>
    </lineage>
</organism>
<dbReference type="STRING" id="679937.Bcop_1691"/>
<sequence>MRKIILYISATIDMQIASKEGTHKWLADYPNPDKKEYGWKEFYKDIDVLIMGGKTYRSIQNMGIGWPYGDKVSYVITRQNREASNDQLHFINEEWIEKIRELKKEEGKDIWLVGGSEILSVLLKEKLIDKMIIVQYPILLGPGIPLFQGNQEVSMWSIIRHRIYENGILYTEYSRH</sequence>
<dbReference type="PANTHER" id="PTHR38011">
    <property type="entry name" value="DIHYDROFOLATE REDUCTASE FAMILY PROTEIN (AFU_ORTHOLOGUE AFUA_8G06820)"/>
    <property type="match status" value="1"/>
</dbReference>
<proteinExistence type="predicted"/>
<evidence type="ECO:0000313" key="3">
    <source>
        <dbReference type="Proteomes" id="UP000018439"/>
    </source>
</evidence>
<dbReference type="Pfam" id="PF01872">
    <property type="entry name" value="RibD_C"/>
    <property type="match status" value="1"/>
</dbReference>
<dbReference type="eggNOG" id="COG0262">
    <property type="taxonomic scope" value="Bacteria"/>
</dbReference>
<dbReference type="GO" id="GO:0009231">
    <property type="term" value="P:riboflavin biosynthetic process"/>
    <property type="evidence" value="ECO:0007669"/>
    <property type="project" value="InterPro"/>
</dbReference>
<dbReference type="HOGENOM" id="CLU_043966_4_3_10"/>
<dbReference type="GO" id="GO:0008703">
    <property type="term" value="F:5-amino-6-(5-phosphoribosylamino)uracil reductase activity"/>
    <property type="evidence" value="ECO:0007669"/>
    <property type="project" value="InterPro"/>
</dbReference>
<dbReference type="AlphaFoldDB" id="F3ZR10"/>
<feature type="domain" description="Bacterial bifunctional deaminase-reductase C-terminal" evidence="1">
    <location>
        <begin position="2"/>
        <end position="168"/>
    </location>
</feature>
<evidence type="ECO:0000259" key="1">
    <source>
        <dbReference type="Pfam" id="PF01872"/>
    </source>
</evidence>
<dbReference type="Proteomes" id="UP000018439">
    <property type="component" value="Chromosome"/>
</dbReference>
<name>F3ZR10_9BACE</name>
<dbReference type="PANTHER" id="PTHR38011:SF11">
    <property type="entry name" value="2,5-DIAMINO-6-RIBOSYLAMINO-4(3H)-PYRIMIDINONE 5'-PHOSPHATE REDUCTASE"/>
    <property type="match status" value="1"/>
</dbReference>
<evidence type="ECO:0000313" key="2">
    <source>
        <dbReference type="EMBL" id="EGJ71883.1"/>
    </source>
</evidence>
<dbReference type="SUPFAM" id="SSF53597">
    <property type="entry name" value="Dihydrofolate reductase-like"/>
    <property type="match status" value="1"/>
</dbReference>
<dbReference type="InterPro" id="IPR050765">
    <property type="entry name" value="Riboflavin_Biosynth_HTPR"/>
</dbReference>
<keyword evidence="3" id="KW-1185">Reference proteome</keyword>
<reference evidence="2 3" key="1">
    <citation type="journal article" date="2011" name="Stand. Genomic Sci.">
        <title>Non-contiguous finished genome sequence of Bacteroides coprosuis type strain (PC139).</title>
        <authorList>
            <person name="Land M."/>
            <person name="Held B."/>
            <person name="Gronow S."/>
            <person name="Abt B."/>
            <person name="Lucas S."/>
            <person name="Del Rio T.G."/>
            <person name="Nolan M."/>
            <person name="Tice H."/>
            <person name="Cheng J.F."/>
            <person name="Pitluck S."/>
            <person name="Liolios K."/>
            <person name="Pagani I."/>
            <person name="Ivanova N."/>
            <person name="Mavromatis K."/>
            <person name="Mikhailova N."/>
            <person name="Pati A."/>
            <person name="Tapia R."/>
            <person name="Han C."/>
            <person name="Goodwin L."/>
            <person name="Chen A."/>
            <person name="Palaniappan K."/>
            <person name="Hauser L."/>
            <person name="Brambilla E.M."/>
            <person name="Rohde M."/>
            <person name="Goker M."/>
            <person name="Detter J.C."/>
            <person name="Woyke T."/>
            <person name="Bristow J."/>
            <person name="Eisen J.A."/>
            <person name="Markowitz V."/>
            <person name="Hugenholtz P."/>
            <person name="Kyrpides N.C."/>
            <person name="Klenk H.P."/>
            <person name="Lapidus A."/>
        </authorList>
    </citation>
    <scope>NUCLEOTIDE SEQUENCE [LARGE SCALE GENOMIC DNA]</scope>
    <source>
        <strain evidence="2 3">DSM 18011</strain>
    </source>
</reference>
<accession>F3ZR10</accession>
<dbReference type="InterPro" id="IPR024072">
    <property type="entry name" value="DHFR-like_dom_sf"/>
</dbReference>
<dbReference type="Gene3D" id="3.40.430.10">
    <property type="entry name" value="Dihydrofolate Reductase, subunit A"/>
    <property type="match status" value="1"/>
</dbReference>
<dbReference type="InterPro" id="IPR002734">
    <property type="entry name" value="RibDG_C"/>
</dbReference>
<dbReference type="EMBL" id="CM001167">
    <property type="protein sequence ID" value="EGJ71883.1"/>
    <property type="molecule type" value="Genomic_DNA"/>
</dbReference>